<dbReference type="OMA" id="HREHNCI"/>
<dbReference type="EC" id="3.4.24.36" evidence="10"/>
<evidence type="ECO:0000256" key="1">
    <source>
        <dbReference type="ARBA" id="ARBA00005860"/>
    </source>
</evidence>
<dbReference type="OrthoDB" id="527990at2759"/>
<dbReference type="GO" id="GO:0016020">
    <property type="term" value="C:membrane"/>
    <property type="evidence" value="ECO:0007669"/>
    <property type="project" value="InterPro"/>
</dbReference>
<comment type="cofactor">
    <cofactor evidence="8">
        <name>Zn(2+)</name>
        <dbReference type="ChEBI" id="CHEBI:29105"/>
    </cofactor>
    <text evidence="8">Binds 1 zinc ion per subunit.</text>
</comment>
<dbReference type="Gene3D" id="3.10.170.20">
    <property type="match status" value="1"/>
</dbReference>
<keyword evidence="3 8" id="KW-0479">Metal-binding</keyword>
<dbReference type="eggNOG" id="KOG2556">
    <property type="taxonomic scope" value="Eukaryota"/>
</dbReference>
<evidence type="ECO:0000313" key="11">
    <source>
        <dbReference type="Proteomes" id="UP000008983"/>
    </source>
</evidence>
<comment type="similarity">
    <text evidence="1">Belongs to the peptidase M8 family.</text>
</comment>
<evidence type="ECO:0000313" key="10">
    <source>
        <dbReference type="EMBL" id="EGR29162.1"/>
    </source>
</evidence>
<dbReference type="GO" id="GO:0004222">
    <property type="term" value="F:metalloendopeptidase activity"/>
    <property type="evidence" value="ECO:0007669"/>
    <property type="project" value="InterPro"/>
</dbReference>
<protein>
    <submittedName>
        <fullName evidence="10">Leishmanolysin family protein, putative</fullName>
        <ecNumber evidence="10">3.4.24.36</ecNumber>
    </submittedName>
</protein>
<evidence type="ECO:0000256" key="7">
    <source>
        <dbReference type="PIRSR" id="PIRSR601577-1"/>
    </source>
</evidence>
<dbReference type="Proteomes" id="UP000008983">
    <property type="component" value="Unassembled WGS sequence"/>
</dbReference>
<dbReference type="AlphaFoldDB" id="G0R043"/>
<dbReference type="EMBL" id="GL984179">
    <property type="protein sequence ID" value="EGR29162.1"/>
    <property type="molecule type" value="Genomic_DNA"/>
</dbReference>
<evidence type="ECO:0000256" key="2">
    <source>
        <dbReference type="ARBA" id="ARBA00022670"/>
    </source>
</evidence>
<dbReference type="RefSeq" id="XP_004030398.1">
    <property type="nucleotide sequence ID" value="XM_004030350.1"/>
</dbReference>
<feature type="binding site" evidence="8">
    <location>
        <position position="200"/>
    </location>
    <ligand>
        <name>Zn(2+)</name>
        <dbReference type="ChEBI" id="CHEBI:29105"/>
        <note>catalytic</note>
    </ligand>
</feature>
<feature type="chain" id="PRO_5003408269" evidence="9">
    <location>
        <begin position="17"/>
        <end position="327"/>
    </location>
</feature>
<keyword evidence="6 8" id="KW-0482">Metalloprotease</keyword>
<dbReference type="GO" id="GO:0046872">
    <property type="term" value="F:metal ion binding"/>
    <property type="evidence" value="ECO:0007669"/>
    <property type="project" value="UniProtKB-KW"/>
</dbReference>
<gene>
    <name evidence="10" type="ORF">IMG5_161870</name>
</gene>
<feature type="binding site" evidence="8">
    <location>
        <position position="204"/>
    </location>
    <ligand>
        <name>Zn(2+)</name>
        <dbReference type="ChEBI" id="CHEBI:29105"/>
        <note>catalytic</note>
    </ligand>
</feature>
<accession>G0R043</accession>
<evidence type="ECO:0000256" key="3">
    <source>
        <dbReference type="ARBA" id="ARBA00022723"/>
    </source>
</evidence>
<dbReference type="GO" id="GO:0006508">
    <property type="term" value="P:proteolysis"/>
    <property type="evidence" value="ECO:0007669"/>
    <property type="project" value="UniProtKB-KW"/>
</dbReference>
<feature type="binding site" evidence="8">
    <location>
        <position position="276"/>
    </location>
    <ligand>
        <name>Zn(2+)</name>
        <dbReference type="ChEBI" id="CHEBI:29105"/>
        <note>catalytic</note>
    </ligand>
</feature>
<dbReference type="InParanoid" id="G0R043"/>
<feature type="signal peptide" evidence="9">
    <location>
        <begin position="1"/>
        <end position="16"/>
    </location>
</feature>
<keyword evidence="2" id="KW-0645">Protease</keyword>
<dbReference type="PANTHER" id="PTHR10942:SF0">
    <property type="entry name" value="LEISHMANOLYSIN-LIKE PEPTIDASE"/>
    <property type="match status" value="1"/>
</dbReference>
<evidence type="ECO:0000256" key="5">
    <source>
        <dbReference type="ARBA" id="ARBA00022833"/>
    </source>
</evidence>
<proteinExistence type="inferred from homology"/>
<organism evidence="10 11">
    <name type="scientific">Ichthyophthirius multifiliis</name>
    <name type="common">White spot disease agent</name>
    <name type="synonym">Ich</name>
    <dbReference type="NCBI Taxonomy" id="5932"/>
    <lineage>
        <taxon>Eukaryota</taxon>
        <taxon>Sar</taxon>
        <taxon>Alveolata</taxon>
        <taxon>Ciliophora</taxon>
        <taxon>Intramacronucleata</taxon>
        <taxon>Oligohymenophorea</taxon>
        <taxon>Hymenostomatida</taxon>
        <taxon>Ophryoglenina</taxon>
        <taxon>Ichthyophthirius</taxon>
    </lineage>
</organism>
<evidence type="ECO:0000256" key="4">
    <source>
        <dbReference type="ARBA" id="ARBA00022801"/>
    </source>
</evidence>
<evidence type="ECO:0000256" key="9">
    <source>
        <dbReference type="SAM" id="SignalP"/>
    </source>
</evidence>
<dbReference type="PANTHER" id="PTHR10942">
    <property type="entry name" value="LEISHMANOLYSIN-LIKE PEPTIDASE"/>
    <property type="match status" value="1"/>
</dbReference>
<evidence type="ECO:0000256" key="6">
    <source>
        <dbReference type="ARBA" id="ARBA00023049"/>
    </source>
</evidence>
<dbReference type="STRING" id="857967.G0R043"/>
<feature type="active site" evidence="7">
    <location>
        <position position="201"/>
    </location>
</feature>
<dbReference type="GO" id="GO:0007155">
    <property type="term" value="P:cell adhesion"/>
    <property type="evidence" value="ECO:0007669"/>
    <property type="project" value="InterPro"/>
</dbReference>
<sequence length="327" mass="37593">MQKLIIFLLLITFVFGLKVLEHQCGHDKFKQSYKYESIPRDPVEESSDIRNLQTKQSRNMIITYNMDYFKSLTTDTSGLKNKLISINNSCEKVLQLAIDYFSRLIKIIPTDMRYKHINKKCGLVPIPQIDRIQGKKSDLHLYVSYTFEKNSNSLAHASWCQFIDYLGPTHGTVNFNLGILTTKNMEDPIIFEDLMEIIIHEIAHVLGFSDGDANRWVNSDEKHYTNPILKIQIKGIEKQLIKTPNIKKFAQNYYGCQNLHDILLEDQGGTGSVGSHWEQTVIADEYMNASISLNQAYFSGFTTNLLKDTGFYAEIDESMEEKTTYGK</sequence>
<dbReference type="GeneID" id="14905258"/>
<keyword evidence="4 10" id="KW-0378">Hydrolase</keyword>
<dbReference type="SUPFAM" id="SSF55486">
    <property type="entry name" value="Metalloproteases ('zincins'), catalytic domain"/>
    <property type="match status" value="1"/>
</dbReference>
<keyword evidence="9" id="KW-0732">Signal</keyword>
<keyword evidence="5 8" id="KW-0862">Zinc</keyword>
<dbReference type="GO" id="GO:0005737">
    <property type="term" value="C:cytoplasm"/>
    <property type="evidence" value="ECO:0007669"/>
    <property type="project" value="TreeGrafter"/>
</dbReference>
<reference evidence="10 11" key="1">
    <citation type="submission" date="2011-07" db="EMBL/GenBank/DDBJ databases">
        <authorList>
            <person name="Coyne R."/>
            <person name="Brami D."/>
            <person name="Johnson J."/>
            <person name="Hostetler J."/>
            <person name="Hannick L."/>
            <person name="Clark T."/>
            <person name="Cassidy-Hanley D."/>
            <person name="Inman J."/>
        </authorList>
    </citation>
    <scope>NUCLEOTIDE SEQUENCE [LARGE SCALE GENOMIC DNA]</scope>
    <source>
        <strain evidence="10 11">G5</strain>
    </source>
</reference>
<keyword evidence="11" id="KW-1185">Reference proteome</keyword>
<name>G0R043_ICHMU</name>
<dbReference type="Pfam" id="PF01457">
    <property type="entry name" value="Peptidase_M8"/>
    <property type="match status" value="1"/>
</dbReference>
<dbReference type="InterPro" id="IPR001577">
    <property type="entry name" value="Peptidase_M8"/>
</dbReference>
<evidence type="ECO:0000256" key="8">
    <source>
        <dbReference type="PIRSR" id="PIRSR601577-2"/>
    </source>
</evidence>
<dbReference type="Gene3D" id="3.90.132.10">
    <property type="entry name" value="Leishmanolysin , domain 2"/>
    <property type="match status" value="1"/>
</dbReference>